<dbReference type="Pfam" id="PF07702">
    <property type="entry name" value="UTRA"/>
    <property type="match status" value="1"/>
</dbReference>
<protein>
    <submittedName>
        <fullName evidence="4">Transcriptional regulator</fullName>
    </submittedName>
</protein>
<dbReference type="Proteomes" id="UP000061660">
    <property type="component" value="Chromosome"/>
</dbReference>
<dbReference type="CDD" id="cd07377">
    <property type="entry name" value="WHTH_GntR"/>
    <property type="match status" value="1"/>
</dbReference>
<dbReference type="RefSeq" id="WP_074727100.1">
    <property type="nucleotide sequence ID" value="NZ_CP013652.1"/>
</dbReference>
<dbReference type="InterPro" id="IPR036388">
    <property type="entry name" value="WH-like_DNA-bd_sf"/>
</dbReference>
<dbReference type="PROSITE" id="PS50949">
    <property type="entry name" value="HTH_GNTR"/>
    <property type="match status" value="1"/>
</dbReference>
<evidence type="ECO:0000313" key="4">
    <source>
        <dbReference type="EMBL" id="ALS23338.1"/>
    </source>
</evidence>
<keyword evidence="2" id="KW-0238">DNA-binding</keyword>
<reference evidence="4 5" key="2">
    <citation type="journal article" date="2016" name="Genome Announc.">
        <title>Complete Genome Sequences of Two Interactive Moderate Thermophiles, Paenibacillus napthalenovorans 32O-Y and Paenibacillus sp. 32O-W.</title>
        <authorList>
            <person name="Butler R.R.III."/>
            <person name="Wang J."/>
            <person name="Stark B.C."/>
            <person name="Pombert J.F."/>
        </authorList>
    </citation>
    <scope>NUCLEOTIDE SEQUENCE [LARGE SCALE GENOMIC DNA]</scope>
    <source>
        <strain evidence="4 5">32O-Y</strain>
    </source>
</reference>
<name>A0A0U2WDB7_9BACL</name>
<reference evidence="5" key="1">
    <citation type="submission" date="2015-12" db="EMBL/GenBank/DDBJ databases">
        <title>Complete genome sequences of two moderately thermophilic Paenibacillus species.</title>
        <authorList>
            <person name="Butler R.III."/>
            <person name="Wang J."/>
            <person name="Stark B.C."/>
            <person name="Pombert J.-F."/>
        </authorList>
    </citation>
    <scope>NUCLEOTIDE SEQUENCE [LARGE SCALE GENOMIC DNA]</scope>
    <source>
        <strain evidence="5">32O-Y</strain>
    </source>
</reference>
<keyword evidence="1" id="KW-0805">Transcription regulation</keyword>
<dbReference type="SUPFAM" id="SSF64288">
    <property type="entry name" value="Chorismate lyase-like"/>
    <property type="match status" value="1"/>
</dbReference>
<dbReference type="PATRIC" id="fig|162209.4.peg.3162"/>
<evidence type="ECO:0000313" key="5">
    <source>
        <dbReference type="Proteomes" id="UP000061660"/>
    </source>
</evidence>
<dbReference type="Gene3D" id="3.40.1410.10">
    <property type="entry name" value="Chorismate lyase-like"/>
    <property type="match status" value="1"/>
</dbReference>
<dbReference type="PANTHER" id="PTHR44846:SF17">
    <property type="entry name" value="GNTR-FAMILY TRANSCRIPTIONAL REGULATOR"/>
    <property type="match status" value="1"/>
</dbReference>
<dbReference type="AlphaFoldDB" id="A0A0U2WDB7"/>
<organism evidence="4 5">
    <name type="scientific">Paenibacillus naphthalenovorans</name>
    <dbReference type="NCBI Taxonomy" id="162209"/>
    <lineage>
        <taxon>Bacteria</taxon>
        <taxon>Bacillati</taxon>
        <taxon>Bacillota</taxon>
        <taxon>Bacilli</taxon>
        <taxon>Bacillales</taxon>
        <taxon>Paenibacillaceae</taxon>
        <taxon>Paenibacillus</taxon>
    </lineage>
</organism>
<proteinExistence type="predicted"/>
<dbReference type="InterPro" id="IPR011663">
    <property type="entry name" value="UTRA"/>
</dbReference>
<dbReference type="InterPro" id="IPR000524">
    <property type="entry name" value="Tscrpt_reg_HTH_GntR"/>
</dbReference>
<dbReference type="SUPFAM" id="SSF46785">
    <property type="entry name" value="Winged helix' DNA-binding domain"/>
    <property type="match status" value="1"/>
</dbReference>
<dbReference type="InterPro" id="IPR028978">
    <property type="entry name" value="Chorismate_lyase_/UTRA_dom_sf"/>
</dbReference>
<dbReference type="Gene3D" id="1.10.10.10">
    <property type="entry name" value="Winged helix-like DNA-binding domain superfamily/Winged helix DNA-binding domain"/>
    <property type="match status" value="1"/>
</dbReference>
<keyword evidence="3" id="KW-0804">Transcription</keyword>
<dbReference type="Pfam" id="PF00392">
    <property type="entry name" value="GntR"/>
    <property type="match status" value="1"/>
</dbReference>
<dbReference type="KEGG" id="pnp:IJ22_29650"/>
<dbReference type="EMBL" id="CP013652">
    <property type="protein sequence ID" value="ALS23338.1"/>
    <property type="molecule type" value="Genomic_DNA"/>
</dbReference>
<dbReference type="PANTHER" id="PTHR44846">
    <property type="entry name" value="MANNOSYL-D-GLYCERATE TRANSPORT/METABOLISM SYSTEM REPRESSOR MNGR-RELATED"/>
    <property type="match status" value="1"/>
</dbReference>
<dbReference type="SMART" id="SM00345">
    <property type="entry name" value="HTH_GNTR"/>
    <property type="match status" value="1"/>
</dbReference>
<dbReference type="GO" id="GO:0003677">
    <property type="term" value="F:DNA binding"/>
    <property type="evidence" value="ECO:0007669"/>
    <property type="project" value="UniProtKB-KW"/>
</dbReference>
<dbReference type="GO" id="GO:0045892">
    <property type="term" value="P:negative regulation of DNA-templated transcription"/>
    <property type="evidence" value="ECO:0007669"/>
    <property type="project" value="TreeGrafter"/>
</dbReference>
<dbReference type="InterPro" id="IPR050679">
    <property type="entry name" value="Bact_HTH_transcr_reg"/>
</dbReference>
<dbReference type="InterPro" id="IPR036390">
    <property type="entry name" value="WH_DNA-bd_sf"/>
</dbReference>
<sequence length="237" mass="27091">MAHEYIRIKEELERQMESGELVAGEKLPSEPEMARRFGVSRETFRSAVKQLEREGKLRVSKGIGRFVTRPQDSIPSSLDRLSSTSEMIRSSGLGEGEYQESIRTVPCEPEWAGFLHIESGDPVVVSERIRTAGGEPVSFNINILPYAISGEAFKRRRLHGSLMRFLEEECGIRIVSANTELIVPAPSDVHAAKLRLTEETPVLLLKQTHYDEDFLPVLFSYDYFRNDVFKFWIKRTR</sequence>
<evidence type="ECO:0000256" key="3">
    <source>
        <dbReference type="ARBA" id="ARBA00023163"/>
    </source>
</evidence>
<keyword evidence="5" id="KW-1185">Reference proteome</keyword>
<dbReference type="OrthoDB" id="149756at2"/>
<gene>
    <name evidence="4" type="ORF">IJ22_29650</name>
</gene>
<dbReference type="SMART" id="SM00866">
    <property type="entry name" value="UTRA"/>
    <property type="match status" value="1"/>
</dbReference>
<accession>A0A0U2WDB7</accession>
<dbReference type="GO" id="GO:0003700">
    <property type="term" value="F:DNA-binding transcription factor activity"/>
    <property type="evidence" value="ECO:0007669"/>
    <property type="project" value="InterPro"/>
</dbReference>
<evidence type="ECO:0000256" key="1">
    <source>
        <dbReference type="ARBA" id="ARBA00023015"/>
    </source>
</evidence>
<evidence type="ECO:0000256" key="2">
    <source>
        <dbReference type="ARBA" id="ARBA00023125"/>
    </source>
</evidence>
<dbReference type="STRING" id="162209.IJ22_29650"/>
<dbReference type="PRINTS" id="PR00035">
    <property type="entry name" value="HTHGNTR"/>
</dbReference>